<evidence type="ECO:0000313" key="1">
    <source>
        <dbReference type="EMBL" id="KAK3077213.1"/>
    </source>
</evidence>
<dbReference type="Proteomes" id="UP001186974">
    <property type="component" value="Unassembled WGS sequence"/>
</dbReference>
<proteinExistence type="predicted"/>
<name>A0ACC3DKW9_9PEZI</name>
<accession>A0ACC3DKW9</accession>
<organism evidence="1 2">
    <name type="scientific">Coniosporium uncinatum</name>
    <dbReference type="NCBI Taxonomy" id="93489"/>
    <lineage>
        <taxon>Eukaryota</taxon>
        <taxon>Fungi</taxon>
        <taxon>Dikarya</taxon>
        <taxon>Ascomycota</taxon>
        <taxon>Pezizomycotina</taxon>
        <taxon>Dothideomycetes</taxon>
        <taxon>Dothideomycetes incertae sedis</taxon>
        <taxon>Coniosporium</taxon>
    </lineage>
</organism>
<evidence type="ECO:0000313" key="2">
    <source>
        <dbReference type="Proteomes" id="UP001186974"/>
    </source>
</evidence>
<dbReference type="EMBL" id="JAWDJW010003088">
    <property type="protein sequence ID" value="KAK3077213.1"/>
    <property type="molecule type" value="Genomic_DNA"/>
</dbReference>
<sequence>MGLKDLVSRPFAQSESPTHTHHRSQPSRSDEPSRNQPSRDQSSREQPSRDSRRSPFGFLSLSRNSNRPAASSATSPTTPSPLLCLGPLNPNQNQGQPTEHGSYEQAAADDAAAAPIDNSNADGPTSRIPRRARHQNITVDHKQTRSKSAVRQRLPSRAPDKRSNSSTATPRRRRFSLGRSSGLPTEPSSAAVEQKVVPAVPPMPQITYSNKQANLFGALPALNTDFSTLSFDFAGHWKHGSLSAESVHFAENLSQEDLSLFLLWYLYYDVVSAPPSSARDWYGQLPPEVVRGMIRLGRELDEGPEGAGTLGKEKARLPNRLVCTCADLNVCSIDLMKRVVRFSRPDAMRFPERANLFSKHNAVEVLPRCWEHEELPPVRAAKRNSQASASGTLLRTPRAAAWEDVAEKLRKDRLTAERLRPREGGIWEAYKDTMVEKLRQFEACVVEPALEVEYALMNGKSARTMRKSGAAPKQMRIALLQRWEE</sequence>
<protein>
    <submittedName>
        <fullName evidence="1">Uncharacterized protein</fullName>
    </submittedName>
</protein>
<reference evidence="1" key="1">
    <citation type="submission" date="2024-09" db="EMBL/GenBank/DDBJ databases">
        <title>Black Yeasts Isolated from many extreme environments.</title>
        <authorList>
            <person name="Coleine C."/>
            <person name="Stajich J.E."/>
            <person name="Selbmann L."/>
        </authorList>
    </citation>
    <scope>NUCLEOTIDE SEQUENCE</scope>
    <source>
        <strain evidence="1">CCFEE 5737</strain>
    </source>
</reference>
<gene>
    <name evidence="1" type="ORF">LTS18_010902</name>
</gene>
<keyword evidence="2" id="KW-1185">Reference proteome</keyword>
<feature type="non-terminal residue" evidence="1">
    <location>
        <position position="485"/>
    </location>
</feature>
<comment type="caution">
    <text evidence="1">The sequence shown here is derived from an EMBL/GenBank/DDBJ whole genome shotgun (WGS) entry which is preliminary data.</text>
</comment>